<name>A0A7S0P5C8_9EUKA</name>
<proteinExistence type="inferred from homology"/>
<evidence type="ECO:0000256" key="1">
    <source>
        <dbReference type="ARBA" id="ARBA00004123"/>
    </source>
</evidence>
<dbReference type="EMBL" id="HBER01052024">
    <property type="protein sequence ID" value="CAD8550717.1"/>
    <property type="molecule type" value="Transcribed_RNA"/>
</dbReference>
<sequence length="179" mass="19306">MSDVGARRMIGKRQVRPNLTRSEFGYERSRPISKTKAGTTTKAHTSAKREEDEDSAAASNGGPVTTGANGNGGPNGSINANAGGGGSANGGAEKGVRAEKDARNLTVDFTKLDMATLKRYKKHFRLKTRQNVTKTELAFSVAKHFASQTVDEADTISLFMYSARAGSLQYDRRDYLNGR</sequence>
<keyword evidence="4" id="KW-0805">Transcription regulation</keyword>
<comment type="subcellular location">
    <subcellularLocation>
        <location evidence="1">Nucleus</location>
    </subcellularLocation>
</comment>
<evidence type="ECO:0000313" key="9">
    <source>
        <dbReference type="EMBL" id="CAD8550717.1"/>
    </source>
</evidence>
<feature type="domain" description="Histone deacetylase complex subunit SAP30 Sin3 binding" evidence="8">
    <location>
        <begin position="112"/>
        <end position="164"/>
    </location>
</feature>
<keyword evidence="3" id="KW-0678">Repressor</keyword>
<dbReference type="Pfam" id="PF13867">
    <property type="entry name" value="SAP30_Sin3_bdg"/>
    <property type="match status" value="1"/>
</dbReference>
<keyword evidence="6" id="KW-0539">Nucleus</keyword>
<evidence type="ECO:0000256" key="5">
    <source>
        <dbReference type="ARBA" id="ARBA00023163"/>
    </source>
</evidence>
<feature type="region of interest" description="Disordered" evidence="7">
    <location>
        <begin position="1"/>
        <end position="101"/>
    </location>
</feature>
<evidence type="ECO:0000256" key="6">
    <source>
        <dbReference type="ARBA" id="ARBA00023242"/>
    </source>
</evidence>
<dbReference type="InterPro" id="IPR025718">
    <property type="entry name" value="SAP30_Sin3-bd"/>
</dbReference>
<evidence type="ECO:0000256" key="3">
    <source>
        <dbReference type="ARBA" id="ARBA00022491"/>
    </source>
</evidence>
<accession>A0A7S0P5C8</accession>
<dbReference type="GO" id="GO:0005634">
    <property type="term" value="C:nucleus"/>
    <property type="evidence" value="ECO:0007669"/>
    <property type="project" value="UniProtKB-SubCell"/>
</dbReference>
<dbReference type="InterPro" id="IPR038291">
    <property type="entry name" value="SAP30_C_sf"/>
</dbReference>
<feature type="compositionally biased region" description="Gly residues" evidence="7">
    <location>
        <begin position="82"/>
        <end position="93"/>
    </location>
</feature>
<dbReference type="AlphaFoldDB" id="A0A7S0P5C8"/>
<organism evidence="9">
    <name type="scientific">Calcidiscus leptoporus</name>
    <dbReference type="NCBI Taxonomy" id="127549"/>
    <lineage>
        <taxon>Eukaryota</taxon>
        <taxon>Haptista</taxon>
        <taxon>Haptophyta</taxon>
        <taxon>Prymnesiophyceae</taxon>
        <taxon>Coccolithales</taxon>
        <taxon>Calcidiscaceae</taxon>
        <taxon>Calcidiscus</taxon>
    </lineage>
</organism>
<evidence type="ECO:0000259" key="8">
    <source>
        <dbReference type="Pfam" id="PF13867"/>
    </source>
</evidence>
<evidence type="ECO:0000256" key="7">
    <source>
        <dbReference type="SAM" id="MobiDB-lite"/>
    </source>
</evidence>
<dbReference type="InterPro" id="IPR024145">
    <property type="entry name" value="His_deAcase_SAP30/SAP30L"/>
</dbReference>
<reference evidence="9" key="1">
    <citation type="submission" date="2021-01" db="EMBL/GenBank/DDBJ databases">
        <authorList>
            <person name="Corre E."/>
            <person name="Pelletier E."/>
            <person name="Niang G."/>
            <person name="Scheremetjew M."/>
            <person name="Finn R."/>
            <person name="Kale V."/>
            <person name="Holt S."/>
            <person name="Cochrane G."/>
            <person name="Meng A."/>
            <person name="Brown T."/>
            <person name="Cohen L."/>
        </authorList>
    </citation>
    <scope>NUCLEOTIDE SEQUENCE</scope>
    <source>
        <strain evidence="9">RCC1130</strain>
    </source>
</reference>
<evidence type="ECO:0000256" key="2">
    <source>
        <dbReference type="ARBA" id="ARBA00006283"/>
    </source>
</evidence>
<gene>
    <name evidence="9" type="ORF">CLEP1334_LOCUS26007</name>
</gene>
<protein>
    <recommendedName>
        <fullName evidence="8">Histone deacetylase complex subunit SAP30 Sin3 binding domain-containing protein</fullName>
    </recommendedName>
</protein>
<evidence type="ECO:0000256" key="4">
    <source>
        <dbReference type="ARBA" id="ARBA00023015"/>
    </source>
</evidence>
<feature type="compositionally biased region" description="Low complexity" evidence="7">
    <location>
        <begin position="34"/>
        <end position="44"/>
    </location>
</feature>
<comment type="similarity">
    <text evidence="2">Belongs to the SAP30 family.</text>
</comment>
<dbReference type="Gene3D" id="6.10.160.20">
    <property type="match status" value="1"/>
</dbReference>
<dbReference type="PANTHER" id="PTHR13286">
    <property type="entry name" value="SAP30"/>
    <property type="match status" value="1"/>
</dbReference>
<keyword evidence="5" id="KW-0804">Transcription</keyword>